<dbReference type="GO" id="GO:0005524">
    <property type="term" value="F:ATP binding"/>
    <property type="evidence" value="ECO:0007669"/>
    <property type="project" value="InterPro"/>
</dbReference>
<dbReference type="GO" id="GO:0004672">
    <property type="term" value="F:protein kinase activity"/>
    <property type="evidence" value="ECO:0007669"/>
    <property type="project" value="InterPro"/>
</dbReference>
<sequence>MHGSNTSLRMWLDKPERKIDKSECLYIFSQIAKIVNAAHSQGIVVNNMQPSCFSLSPLNHVSFIEPASYSHMRSDILEDGLLSGDFLRSKHPKNDLPGLDIVEDESVAVKNWCYLEKLMGMKYPYPVEDIFLLEASWYTSPEQVAGAPPSLASDIYCLGVILFELFCPPSSREEKRRTMANLRHLVLPPQLLMEWPKEASLCLLLVHPDPNIRPIIRVNSSIN</sequence>
<dbReference type="InterPro" id="IPR011009">
    <property type="entry name" value="Kinase-like_dom_sf"/>
</dbReference>
<dbReference type="Proteomes" id="UP001346149">
    <property type="component" value="Unassembled WGS sequence"/>
</dbReference>
<keyword evidence="3" id="KW-1185">Reference proteome</keyword>
<comment type="caution">
    <text evidence="2">The sequence shown here is derived from an EMBL/GenBank/DDBJ whole genome shotgun (WGS) entry which is preliminary data.</text>
</comment>
<evidence type="ECO:0000313" key="3">
    <source>
        <dbReference type="Proteomes" id="UP001346149"/>
    </source>
</evidence>
<gene>
    <name evidence="2" type="ORF">SAY86_012520</name>
</gene>
<reference evidence="2 3" key="1">
    <citation type="journal article" date="2023" name="Hortic Res">
        <title>Pangenome of water caltrop reveals structural variations and asymmetric subgenome divergence after allopolyploidization.</title>
        <authorList>
            <person name="Zhang X."/>
            <person name="Chen Y."/>
            <person name="Wang L."/>
            <person name="Yuan Y."/>
            <person name="Fang M."/>
            <person name="Shi L."/>
            <person name="Lu R."/>
            <person name="Comes H.P."/>
            <person name="Ma Y."/>
            <person name="Chen Y."/>
            <person name="Huang G."/>
            <person name="Zhou Y."/>
            <person name="Zheng Z."/>
            <person name="Qiu Y."/>
        </authorList>
    </citation>
    <scope>NUCLEOTIDE SEQUENCE [LARGE SCALE GENOMIC DNA]</scope>
    <source>
        <strain evidence="2">F231</strain>
    </source>
</reference>
<protein>
    <recommendedName>
        <fullName evidence="1">Protein kinase domain-containing protein</fullName>
    </recommendedName>
</protein>
<dbReference type="PANTHER" id="PTHR44218">
    <property type="entry name" value="PROTEIN SPA1-RELATED 2"/>
    <property type="match status" value="1"/>
</dbReference>
<dbReference type="InterPro" id="IPR044630">
    <property type="entry name" value="SPA1/2/3/4"/>
</dbReference>
<evidence type="ECO:0000313" key="2">
    <source>
        <dbReference type="EMBL" id="KAK4794526.1"/>
    </source>
</evidence>
<name>A0AAN7MD09_TRANT</name>
<accession>A0AAN7MD09</accession>
<dbReference type="InterPro" id="IPR000719">
    <property type="entry name" value="Prot_kinase_dom"/>
</dbReference>
<feature type="domain" description="Protein kinase" evidence="1">
    <location>
        <begin position="1"/>
        <end position="223"/>
    </location>
</feature>
<dbReference type="SUPFAM" id="SSF56112">
    <property type="entry name" value="Protein kinase-like (PK-like)"/>
    <property type="match status" value="1"/>
</dbReference>
<dbReference type="PANTHER" id="PTHR44218:SF1">
    <property type="entry name" value="PROTEIN SPA1-RELATED 3"/>
    <property type="match status" value="1"/>
</dbReference>
<evidence type="ECO:0000259" key="1">
    <source>
        <dbReference type="PROSITE" id="PS50011"/>
    </source>
</evidence>
<dbReference type="Gene3D" id="1.10.510.10">
    <property type="entry name" value="Transferase(Phosphotransferase) domain 1"/>
    <property type="match status" value="1"/>
</dbReference>
<dbReference type="EMBL" id="JAXQNO010000007">
    <property type="protein sequence ID" value="KAK4794526.1"/>
    <property type="molecule type" value="Genomic_DNA"/>
</dbReference>
<dbReference type="AlphaFoldDB" id="A0AAN7MD09"/>
<dbReference type="PROSITE" id="PS50011">
    <property type="entry name" value="PROTEIN_KINASE_DOM"/>
    <property type="match status" value="1"/>
</dbReference>
<dbReference type="GO" id="GO:0009640">
    <property type="term" value="P:photomorphogenesis"/>
    <property type="evidence" value="ECO:0007669"/>
    <property type="project" value="InterPro"/>
</dbReference>
<proteinExistence type="predicted"/>
<organism evidence="2 3">
    <name type="scientific">Trapa natans</name>
    <name type="common">Water chestnut</name>
    <dbReference type="NCBI Taxonomy" id="22666"/>
    <lineage>
        <taxon>Eukaryota</taxon>
        <taxon>Viridiplantae</taxon>
        <taxon>Streptophyta</taxon>
        <taxon>Embryophyta</taxon>
        <taxon>Tracheophyta</taxon>
        <taxon>Spermatophyta</taxon>
        <taxon>Magnoliopsida</taxon>
        <taxon>eudicotyledons</taxon>
        <taxon>Gunneridae</taxon>
        <taxon>Pentapetalae</taxon>
        <taxon>rosids</taxon>
        <taxon>malvids</taxon>
        <taxon>Myrtales</taxon>
        <taxon>Lythraceae</taxon>
        <taxon>Trapa</taxon>
    </lineage>
</organism>